<feature type="transmembrane region" description="Helical" evidence="6">
    <location>
        <begin position="224"/>
        <end position="246"/>
    </location>
</feature>
<feature type="transmembrane region" description="Helical" evidence="6">
    <location>
        <begin position="304"/>
        <end position="330"/>
    </location>
</feature>
<keyword evidence="5 6" id="KW-0472">Membrane</keyword>
<feature type="transmembrane region" description="Helical" evidence="6">
    <location>
        <begin position="382"/>
        <end position="404"/>
    </location>
</feature>
<dbReference type="EMBL" id="CP022295">
    <property type="protein sequence ID" value="QSR27028.1"/>
    <property type="molecule type" value="Genomic_DNA"/>
</dbReference>
<dbReference type="Proteomes" id="UP000662818">
    <property type="component" value="Chromosome"/>
</dbReference>
<feature type="transmembrane region" description="Helical" evidence="6">
    <location>
        <begin position="117"/>
        <end position="138"/>
    </location>
</feature>
<reference evidence="8 9" key="1">
    <citation type="submission" date="2017-06" db="EMBL/GenBank/DDBJ databases">
        <title>Complete Genome Sequence of the Soil Carbazole-Degrading Bacterium Nocardioides aromaticivorans IC177.</title>
        <authorList>
            <person name="Vejarano F."/>
            <person name="Suzuki-Minakuchi C."/>
            <person name="Ohtsubo Y."/>
            <person name="Tsuda M."/>
            <person name="Okada K."/>
            <person name="Nojiri H."/>
        </authorList>
    </citation>
    <scope>NUCLEOTIDE SEQUENCE [LARGE SCALE GENOMIC DNA]</scope>
    <source>
        <strain evidence="8 9">IC177</strain>
    </source>
</reference>
<feature type="transmembrane region" description="Helical" evidence="6">
    <location>
        <begin position="18"/>
        <end position="38"/>
    </location>
</feature>
<evidence type="ECO:0000313" key="8">
    <source>
        <dbReference type="EMBL" id="QSR27028.1"/>
    </source>
</evidence>
<keyword evidence="4 6" id="KW-1133">Transmembrane helix</keyword>
<organism evidence="8 9">
    <name type="scientific">Nocardioides aromaticivorans</name>
    <dbReference type="NCBI Taxonomy" id="200618"/>
    <lineage>
        <taxon>Bacteria</taxon>
        <taxon>Bacillati</taxon>
        <taxon>Actinomycetota</taxon>
        <taxon>Actinomycetes</taxon>
        <taxon>Propionibacteriales</taxon>
        <taxon>Nocardioidaceae</taxon>
        <taxon>Nocardioides</taxon>
    </lineage>
</organism>
<feature type="domain" description="Major facilitator superfamily (MFS) profile" evidence="7">
    <location>
        <begin position="19"/>
        <end position="581"/>
    </location>
</feature>
<feature type="transmembrane region" description="Helical" evidence="6">
    <location>
        <begin position="445"/>
        <end position="464"/>
    </location>
</feature>
<dbReference type="RefSeq" id="WP_207006137.1">
    <property type="nucleotide sequence ID" value="NZ_CP022295.1"/>
</dbReference>
<proteinExistence type="predicted"/>
<feature type="transmembrane region" description="Helical" evidence="6">
    <location>
        <begin position="510"/>
        <end position="536"/>
    </location>
</feature>
<feature type="transmembrane region" description="Helical" evidence="6">
    <location>
        <begin position="556"/>
        <end position="577"/>
    </location>
</feature>
<name>A0ABX7PMI2_9ACTN</name>
<feature type="transmembrane region" description="Helical" evidence="6">
    <location>
        <begin position="58"/>
        <end position="76"/>
    </location>
</feature>
<dbReference type="Gene3D" id="1.20.1720.10">
    <property type="entry name" value="Multidrug resistance protein D"/>
    <property type="match status" value="1"/>
</dbReference>
<feature type="transmembrane region" description="Helical" evidence="6">
    <location>
        <begin position="145"/>
        <end position="171"/>
    </location>
</feature>
<dbReference type="PRINTS" id="PR01036">
    <property type="entry name" value="TCRTETB"/>
</dbReference>
<dbReference type="Pfam" id="PF07690">
    <property type="entry name" value="MFS_1"/>
    <property type="match status" value="1"/>
</dbReference>
<keyword evidence="2" id="KW-0813">Transport</keyword>
<keyword evidence="3 6" id="KW-0812">Transmembrane</keyword>
<feature type="transmembrane region" description="Helical" evidence="6">
    <location>
        <begin position="342"/>
        <end position="361"/>
    </location>
</feature>
<dbReference type="Gene3D" id="1.20.1250.20">
    <property type="entry name" value="MFS general substrate transporter like domains"/>
    <property type="match status" value="1"/>
</dbReference>
<sequence length="595" mass="61192">MTALEDPLDARPAGRDRLLLALCAVAVAFAAVDTYVVVLALPDMMAGVGIPVDELQRAAPIVSGFLLGYVAMLPLIGRIADLRGQVPVLAMSLVLFAIGSFVTAISYDLPSMVAGRFLQGVGGGGLVPATMSLVAALYPAERRGLPLGLVSAVQEFGSVLGPLFGALVLSFTTWRGIFAINLAGGAVLLVAVSALARDHAPAAGRVAPAEERGRGVSRPLGRTLAARGIALLLLAATVGTGLITFLQPPDLQRDLTWGQLFIPYVDGGSRWVTPIGVATIGAFTVLALWCWFVPRALVDLRGWFGHLVAADLLGATLLAAVLGGIVLAFATADPEVAVFSPQGPWFLVGSALALVLLLLHLRRAADPIVPRGALRATPAWGSLVVSFLVGWALIAALVDIPLFARTTTERDSQLGAALVLLRFLAALPVGAIVGGWLLRRVPAGVLTAIGMAAAGGSFLAMAQWDDTSLAGFASNLPLVVGGFGFGLALAPVNAAILATTDDDAHGLASALVVVARMVGMLVGISALTTIGLRRLYAAQESDPGLSILELGIVQEHAVFVGAAFAAFAAGVLALVVFARARTRGVDTVEALRVAG</sequence>
<dbReference type="InterPro" id="IPR036259">
    <property type="entry name" value="MFS_trans_sf"/>
</dbReference>
<dbReference type="PROSITE" id="PS50850">
    <property type="entry name" value="MFS"/>
    <property type="match status" value="1"/>
</dbReference>
<protein>
    <submittedName>
        <fullName evidence="8">MFS transporter</fullName>
    </submittedName>
</protein>
<evidence type="ECO:0000256" key="5">
    <source>
        <dbReference type="ARBA" id="ARBA00023136"/>
    </source>
</evidence>
<gene>
    <name evidence="8" type="ORF">CFH99_15470</name>
</gene>
<evidence type="ECO:0000256" key="6">
    <source>
        <dbReference type="SAM" id="Phobius"/>
    </source>
</evidence>
<evidence type="ECO:0000256" key="2">
    <source>
        <dbReference type="ARBA" id="ARBA00022448"/>
    </source>
</evidence>
<dbReference type="PANTHER" id="PTHR23501">
    <property type="entry name" value="MAJOR FACILITATOR SUPERFAMILY"/>
    <property type="match status" value="1"/>
</dbReference>
<keyword evidence="9" id="KW-1185">Reference proteome</keyword>
<dbReference type="InterPro" id="IPR011701">
    <property type="entry name" value="MFS"/>
</dbReference>
<dbReference type="PANTHER" id="PTHR23501:SF191">
    <property type="entry name" value="VACUOLAR BASIC AMINO ACID TRANSPORTER 4"/>
    <property type="match status" value="1"/>
</dbReference>
<evidence type="ECO:0000313" key="9">
    <source>
        <dbReference type="Proteomes" id="UP000662818"/>
    </source>
</evidence>
<dbReference type="InterPro" id="IPR020846">
    <property type="entry name" value="MFS_dom"/>
</dbReference>
<accession>A0ABX7PMI2</accession>
<evidence type="ECO:0000256" key="4">
    <source>
        <dbReference type="ARBA" id="ARBA00022989"/>
    </source>
</evidence>
<feature type="transmembrane region" description="Helical" evidence="6">
    <location>
        <begin position="271"/>
        <end position="292"/>
    </location>
</feature>
<feature type="transmembrane region" description="Helical" evidence="6">
    <location>
        <begin position="416"/>
        <end position="438"/>
    </location>
</feature>
<evidence type="ECO:0000256" key="3">
    <source>
        <dbReference type="ARBA" id="ARBA00022692"/>
    </source>
</evidence>
<feature type="transmembrane region" description="Helical" evidence="6">
    <location>
        <begin position="177"/>
        <end position="196"/>
    </location>
</feature>
<feature type="transmembrane region" description="Helical" evidence="6">
    <location>
        <begin position="476"/>
        <end position="498"/>
    </location>
</feature>
<evidence type="ECO:0000256" key="1">
    <source>
        <dbReference type="ARBA" id="ARBA00004429"/>
    </source>
</evidence>
<feature type="transmembrane region" description="Helical" evidence="6">
    <location>
        <begin position="88"/>
        <end position="105"/>
    </location>
</feature>
<comment type="subcellular location">
    <subcellularLocation>
        <location evidence="1">Cell inner membrane</location>
        <topology evidence="1">Multi-pass membrane protein</topology>
    </subcellularLocation>
</comment>
<dbReference type="SUPFAM" id="SSF103473">
    <property type="entry name" value="MFS general substrate transporter"/>
    <property type="match status" value="2"/>
</dbReference>
<evidence type="ECO:0000259" key="7">
    <source>
        <dbReference type="PROSITE" id="PS50850"/>
    </source>
</evidence>